<dbReference type="AlphaFoldDB" id="A0A7J7P854"/>
<dbReference type="PROSITE" id="PS51005">
    <property type="entry name" value="NAC"/>
    <property type="match status" value="1"/>
</dbReference>
<organism evidence="6 7">
    <name type="scientific">Kingdonia uniflora</name>
    <dbReference type="NCBI Taxonomy" id="39325"/>
    <lineage>
        <taxon>Eukaryota</taxon>
        <taxon>Viridiplantae</taxon>
        <taxon>Streptophyta</taxon>
        <taxon>Embryophyta</taxon>
        <taxon>Tracheophyta</taxon>
        <taxon>Spermatophyta</taxon>
        <taxon>Magnoliopsida</taxon>
        <taxon>Ranunculales</taxon>
        <taxon>Circaeasteraceae</taxon>
        <taxon>Kingdonia</taxon>
    </lineage>
</organism>
<evidence type="ECO:0000259" key="5">
    <source>
        <dbReference type="PROSITE" id="PS51005"/>
    </source>
</evidence>
<dbReference type="GO" id="GO:0003677">
    <property type="term" value="F:DNA binding"/>
    <property type="evidence" value="ECO:0007669"/>
    <property type="project" value="UniProtKB-KW"/>
</dbReference>
<protein>
    <recommendedName>
        <fullName evidence="5">NAC domain-containing protein</fullName>
    </recommendedName>
</protein>
<reference evidence="6 7" key="1">
    <citation type="journal article" date="2020" name="IScience">
        <title>Genome Sequencing of the Endangered Kingdonia uniflora (Circaeasteraceae, Ranunculales) Reveals Potential Mechanisms of Evolutionary Specialization.</title>
        <authorList>
            <person name="Sun Y."/>
            <person name="Deng T."/>
            <person name="Zhang A."/>
            <person name="Moore M.J."/>
            <person name="Landis J.B."/>
            <person name="Lin N."/>
            <person name="Zhang H."/>
            <person name="Zhang X."/>
            <person name="Huang J."/>
            <person name="Zhang X."/>
            <person name="Sun H."/>
            <person name="Wang H."/>
        </authorList>
    </citation>
    <scope>NUCLEOTIDE SEQUENCE [LARGE SCALE GENOMIC DNA]</scope>
    <source>
        <strain evidence="6">TB1705</strain>
        <tissue evidence="6">Leaf</tissue>
    </source>
</reference>
<evidence type="ECO:0000313" key="7">
    <source>
        <dbReference type="Proteomes" id="UP000541444"/>
    </source>
</evidence>
<dbReference type="GO" id="GO:0006355">
    <property type="term" value="P:regulation of DNA-templated transcription"/>
    <property type="evidence" value="ECO:0007669"/>
    <property type="project" value="InterPro"/>
</dbReference>
<feature type="non-terminal residue" evidence="6">
    <location>
        <position position="1"/>
    </location>
</feature>
<dbReference type="Pfam" id="PF02365">
    <property type="entry name" value="NAM"/>
    <property type="match status" value="1"/>
</dbReference>
<dbReference type="Proteomes" id="UP000541444">
    <property type="component" value="Unassembled WGS sequence"/>
</dbReference>
<dbReference type="PANTHER" id="PTHR31719">
    <property type="entry name" value="NAC TRANSCRIPTION FACTOR 56"/>
    <property type="match status" value="1"/>
</dbReference>
<keyword evidence="7" id="KW-1185">Reference proteome</keyword>
<dbReference type="PANTHER" id="PTHR31719:SF94">
    <property type="entry name" value="PROTEIN ATAF2"/>
    <property type="match status" value="1"/>
</dbReference>
<keyword evidence="1" id="KW-0805">Transcription regulation</keyword>
<evidence type="ECO:0000256" key="4">
    <source>
        <dbReference type="ARBA" id="ARBA00023242"/>
    </source>
</evidence>
<evidence type="ECO:0000256" key="3">
    <source>
        <dbReference type="ARBA" id="ARBA00023163"/>
    </source>
</evidence>
<gene>
    <name evidence="6" type="ORF">GIB67_022643</name>
</gene>
<dbReference type="InterPro" id="IPR003441">
    <property type="entry name" value="NAC-dom"/>
</dbReference>
<accession>A0A7J7P854</accession>
<keyword evidence="2" id="KW-0238">DNA-binding</keyword>
<keyword evidence="3" id="KW-0804">Transcription</keyword>
<evidence type="ECO:0000313" key="6">
    <source>
        <dbReference type="EMBL" id="KAF6175641.1"/>
    </source>
</evidence>
<keyword evidence="4" id="KW-0539">Nucleus</keyword>
<dbReference type="Gene3D" id="2.170.150.80">
    <property type="entry name" value="NAC domain"/>
    <property type="match status" value="1"/>
</dbReference>
<feature type="domain" description="NAC" evidence="5">
    <location>
        <begin position="25"/>
        <end position="192"/>
    </location>
</feature>
<dbReference type="OrthoDB" id="1727057at2759"/>
<dbReference type="EMBL" id="JACGCM010000155">
    <property type="protein sequence ID" value="KAF6175641.1"/>
    <property type="molecule type" value="Genomic_DNA"/>
</dbReference>
<comment type="caution">
    <text evidence="6">The sequence shown here is derived from an EMBL/GenBank/DDBJ whole genome shotgun (WGS) entry which is preliminary data.</text>
</comment>
<evidence type="ECO:0000256" key="1">
    <source>
        <dbReference type="ARBA" id="ARBA00023015"/>
    </source>
</evidence>
<proteinExistence type="predicted"/>
<dbReference type="SUPFAM" id="SSF101941">
    <property type="entry name" value="NAC domain"/>
    <property type="match status" value="1"/>
</dbReference>
<sequence>MNSSIYGGAQADLIVCDNEVYLNSFPKGWKFEPSDKELIVHYLANKIFNRPSPINKINEVNLYKFHPESLATTYKPYGKKVKEWYFYTPRDRKYKNGTRPNRAAGGGYWKATGRDKPIISKKNVVDEWINNEKKIIGYKKALVYYEGKAPRGYKTDWIMHEYRLKSMTLPINLKSPSDMKLDDCVLCKIYKKSPPKTRLETDPSTSNESYTKLELNEDFLVCDDLLSVDQNALQKYIDSFLCDPESNLGNSVTSSSVT</sequence>
<dbReference type="InterPro" id="IPR036093">
    <property type="entry name" value="NAC_dom_sf"/>
</dbReference>
<name>A0A7J7P854_9MAGN</name>
<evidence type="ECO:0000256" key="2">
    <source>
        <dbReference type="ARBA" id="ARBA00023125"/>
    </source>
</evidence>